<reference evidence="3" key="1">
    <citation type="journal article" date="2020" name="mSystems">
        <title>Genome- and Community-Level Interaction Insights into Carbon Utilization and Element Cycling Functions of Hydrothermarchaeota in Hydrothermal Sediment.</title>
        <authorList>
            <person name="Zhou Z."/>
            <person name="Liu Y."/>
            <person name="Xu W."/>
            <person name="Pan J."/>
            <person name="Luo Z.H."/>
            <person name="Li M."/>
        </authorList>
    </citation>
    <scope>NUCLEOTIDE SEQUENCE [LARGE SCALE GENOMIC DNA]</scope>
    <source>
        <strain evidence="3">SpSt-374</strain>
    </source>
</reference>
<keyword evidence="2" id="KW-0472">Membrane</keyword>
<evidence type="ECO:0000256" key="2">
    <source>
        <dbReference type="SAM" id="Phobius"/>
    </source>
</evidence>
<comment type="caution">
    <text evidence="3">The sequence shown here is derived from an EMBL/GenBank/DDBJ whole genome shotgun (WGS) entry which is preliminary data.</text>
</comment>
<organism evidence="3">
    <name type="scientific">Planktothricoides sp. SpSt-374</name>
    <dbReference type="NCBI Taxonomy" id="2282167"/>
    <lineage>
        <taxon>Bacteria</taxon>
        <taxon>Bacillati</taxon>
        <taxon>Cyanobacteriota</taxon>
        <taxon>Cyanophyceae</taxon>
        <taxon>Oscillatoriophycideae</taxon>
        <taxon>Oscillatoriales</taxon>
        <taxon>Oscillatoriaceae</taxon>
        <taxon>Planktothricoides</taxon>
    </lineage>
</organism>
<feature type="transmembrane region" description="Helical" evidence="2">
    <location>
        <begin position="412"/>
        <end position="434"/>
    </location>
</feature>
<sequence>MLSGGSASSEIQKTQALINDLYNHPLINSLNQEAKGKVAHTFRIWGNSIIKFFNKIAKTESTFGDKNSGPSYIPPEAFASSLMEKLHIKEFARVLAATRLTNFKESRYSEVLQIVNIAAISETEQEGLKKELDKLAAEFNQIIGEFQDGKINLELSIYNLAIKLGYFIEALQTLLPKQPENQEIIDKLIRVRKEYFGSDIQRKLVLKKLNPTMSEVIEEFRRNGEIAAEVKRIMQDKDSAAYQGFEKLLNTLPESVKDSMAALSKKVREQGEELEQDIDKFQQEIEQWFNRSLDRASGVYKRNAKGVALVIGFLVAVVSNADTMHIVNRLSKDTVLRGTISNYAADTIENNPNGDQAALDDLVKKVSVELNTVSLPIGWNSYNLEQQAEAEFRLPPFQKQGEGLEIPFVKRVLGWALSGVAISMGSGFWFDLLGKVMNVKSMGKKSK</sequence>
<feature type="coiled-coil region" evidence="1">
    <location>
        <begin position="264"/>
        <end position="291"/>
    </location>
</feature>
<keyword evidence="1" id="KW-0175">Coiled coil</keyword>
<accession>A0A7C3ZME8</accession>
<name>A0A7C3ZME8_9CYAN</name>
<keyword evidence="2" id="KW-1133">Transmembrane helix</keyword>
<evidence type="ECO:0000256" key="1">
    <source>
        <dbReference type="SAM" id="Coils"/>
    </source>
</evidence>
<dbReference type="EMBL" id="DSPX01000202">
    <property type="protein sequence ID" value="HGG02963.1"/>
    <property type="molecule type" value="Genomic_DNA"/>
</dbReference>
<proteinExistence type="predicted"/>
<dbReference type="AlphaFoldDB" id="A0A7C3ZME8"/>
<dbReference type="Gene3D" id="1.20.120.20">
    <property type="entry name" value="Apolipoprotein"/>
    <property type="match status" value="1"/>
</dbReference>
<gene>
    <name evidence="3" type="ORF">ENR15_20540</name>
</gene>
<protein>
    <submittedName>
        <fullName evidence="3">Uncharacterized protein</fullName>
    </submittedName>
</protein>
<evidence type="ECO:0000313" key="3">
    <source>
        <dbReference type="EMBL" id="HGG02963.1"/>
    </source>
</evidence>
<keyword evidence="2" id="KW-0812">Transmembrane</keyword>